<protein>
    <submittedName>
        <fullName evidence="1">Uncharacterized protein</fullName>
    </submittedName>
</protein>
<dbReference type="OrthoDB" id="2377020at2"/>
<dbReference type="EMBL" id="FTOO01000001">
    <property type="protein sequence ID" value="SIS50771.1"/>
    <property type="molecule type" value="Genomic_DNA"/>
</dbReference>
<dbReference type="Proteomes" id="UP000186156">
    <property type="component" value="Unassembled WGS sequence"/>
</dbReference>
<dbReference type="RefSeq" id="WP_076343981.1">
    <property type="nucleotide sequence ID" value="NZ_FTOO01000001.1"/>
</dbReference>
<dbReference type="AlphaFoldDB" id="A0A1N7JND7"/>
<proteinExistence type="predicted"/>
<organism evidence="1 2">
    <name type="scientific">Alicyclobacillus vulcanalis</name>
    <dbReference type="NCBI Taxonomy" id="252246"/>
    <lineage>
        <taxon>Bacteria</taxon>
        <taxon>Bacillati</taxon>
        <taxon>Bacillota</taxon>
        <taxon>Bacilli</taxon>
        <taxon>Bacillales</taxon>
        <taxon>Alicyclobacillaceae</taxon>
        <taxon>Alicyclobacillus</taxon>
    </lineage>
</organism>
<gene>
    <name evidence="1" type="ORF">SAMN05421799_10191</name>
</gene>
<keyword evidence="2" id="KW-1185">Reference proteome</keyword>
<evidence type="ECO:0000313" key="1">
    <source>
        <dbReference type="EMBL" id="SIS50771.1"/>
    </source>
</evidence>
<accession>A0A1N7JND7</accession>
<reference evidence="2" key="1">
    <citation type="submission" date="2017-01" db="EMBL/GenBank/DDBJ databases">
        <authorList>
            <person name="Varghese N."/>
            <person name="Submissions S."/>
        </authorList>
    </citation>
    <scope>NUCLEOTIDE SEQUENCE [LARGE SCALE GENOMIC DNA]</scope>
    <source>
        <strain evidence="2">DSM 16176</strain>
    </source>
</reference>
<sequence>MGLGLAFAVAMLVYVACAWAGRLAGGIWARPGRGAEWLVLVAEGCGSTVEGVLRMACGRWRSRVTRVVVIDVHPADEAREVVERLAAKMACDVAYVAVKDRAEAEREVAAIRLGSLPDVRVRVIHVSGRDARASAAL</sequence>
<evidence type="ECO:0000313" key="2">
    <source>
        <dbReference type="Proteomes" id="UP000186156"/>
    </source>
</evidence>
<name>A0A1N7JND7_9BACL</name>